<feature type="chain" id="PRO_5046502657" description="HTH myb-type domain-containing protein" evidence="8">
    <location>
        <begin position="34"/>
        <end position="544"/>
    </location>
</feature>
<dbReference type="InterPro" id="IPR009057">
    <property type="entry name" value="Homeodomain-like_sf"/>
</dbReference>
<name>A0ABR2QM24_9ROSI</name>
<accession>A0ABR2QM24</accession>
<dbReference type="Gene3D" id="1.20.140.40">
    <property type="entry name" value="Invertase/pectin methylesterase inhibitor family protein"/>
    <property type="match status" value="1"/>
</dbReference>
<dbReference type="SUPFAM" id="SSF101148">
    <property type="entry name" value="Plant invertase/pectin methylesterase inhibitor"/>
    <property type="match status" value="1"/>
</dbReference>
<feature type="compositionally biased region" description="Polar residues" evidence="7">
    <location>
        <begin position="523"/>
        <end position="544"/>
    </location>
</feature>
<sequence>MAMASYQPPSPSPSLIHVWLLILFTVTITPSMAMGVFNGSELLKEVCNQTSDNAFCVTTLSADPNAGGSQSQALAGDLANAALRFSQTKAAHAQSLTALLLQNATNPLDRHCLQICQSSNNKALSQLSSANNDFNSDSLDSMVELMHAAADVTKACLNEIQGRGAHFSLLAAVNADLIKLCEIFKKSSREKLKLRWDAHARRSASDERRMYQPKTVPSSSLVRSNSLIHGQHLDCGASSMDPISGVNNFNNNPNFASKQRLRWTHELHDRFVDAVAQLGGPDRATPKGVLRVMGVQGLTIYHVKSHLQKYRLAKYLPDSSSDGKMPDKKESGDMLSNLDGSSGMQITEALKLQMEVQKRLHEQLEVQRQLQLRIEAQGKYLKKIIEEQRLSGVLGDVPGSGASIPVLGDNGLESDKKTDPATPAPTSESPLQDKADREGASGKSHSVDESLSSHHEPLTPDSGCHVGSQEVSPKGERSKKKQRISMDAAYAKSEMVLPHQILDSSINASYQQTQSVFMGEQYDPSSGISIRNDNQSGKASGTEL</sequence>
<proteinExistence type="inferred from homology"/>
<dbReference type="InterPro" id="IPR046955">
    <property type="entry name" value="PHR1-like"/>
</dbReference>
<dbReference type="PROSITE" id="PS51294">
    <property type="entry name" value="HTH_MYB"/>
    <property type="match status" value="1"/>
</dbReference>
<dbReference type="InterPro" id="IPR001005">
    <property type="entry name" value="SANT/Myb"/>
</dbReference>
<dbReference type="SUPFAM" id="SSF46689">
    <property type="entry name" value="Homeodomain-like"/>
    <property type="match status" value="1"/>
</dbReference>
<dbReference type="InterPro" id="IPR006501">
    <property type="entry name" value="Pectinesterase_inhib_dom"/>
</dbReference>
<comment type="caution">
    <text evidence="10">The sequence shown here is derived from an EMBL/GenBank/DDBJ whole genome shotgun (WGS) entry which is preliminary data.</text>
</comment>
<evidence type="ECO:0000256" key="4">
    <source>
        <dbReference type="ARBA" id="ARBA00023054"/>
    </source>
</evidence>
<dbReference type="PANTHER" id="PTHR31499:SF83">
    <property type="entry name" value="MYB FAMILY TRANSCRIPTION FACTOR PHL7-LIKE ISOFORM X2"/>
    <property type="match status" value="1"/>
</dbReference>
<dbReference type="InterPro" id="IPR017930">
    <property type="entry name" value="Myb_dom"/>
</dbReference>
<feature type="domain" description="HTH myb-type" evidence="9">
    <location>
        <begin position="257"/>
        <end position="315"/>
    </location>
</feature>
<evidence type="ECO:0000256" key="7">
    <source>
        <dbReference type="SAM" id="MobiDB-lite"/>
    </source>
</evidence>
<dbReference type="InterPro" id="IPR006447">
    <property type="entry name" value="Myb_dom_plants"/>
</dbReference>
<keyword evidence="11" id="KW-1185">Reference proteome</keyword>
<evidence type="ECO:0000256" key="8">
    <source>
        <dbReference type="SAM" id="SignalP"/>
    </source>
</evidence>
<evidence type="ECO:0000313" key="10">
    <source>
        <dbReference type="EMBL" id="KAK9001718.1"/>
    </source>
</evidence>
<evidence type="ECO:0000256" key="1">
    <source>
        <dbReference type="ARBA" id="ARBA00004123"/>
    </source>
</evidence>
<feature type="signal peptide" evidence="8">
    <location>
        <begin position="1"/>
        <end position="33"/>
    </location>
</feature>
<dbReference type="InterPro" id="IPR035513">
    <property type="entry name" value="Invertase/methylesterase_inhib"/>
</dbReference>
<evidence type="ECO:0000259" key="9">
    <source>
        <dbReference type="PROSITE" id="PS51294"/>
    </source>
</evidence>
<evidence type="ECO:0000256" key="2">
    <source>
        <dbReference type="ARBA" id="ARBA00006783"/>
    </source>
</evidence>
<dbReference type="Gene3D" id="1.10.10.60">
    <property type="entry name" value="Homeodomain-like"/>
    <property type="match status" value="1"/>
</dbReference>
<keyword evidence="3" id="KW-0805">Transcription regulation</keyword>
<reference evidence="10 11" key="1">
    <citation type="journal article" date="2024" name="G3 (Bethesda)">
        <title>Genome assembly of Hibiscus sabdariffa L. provides insights into metabolisms of medicinal natural products.</title>
        <authorList>
            <person name="Kim T."/>
        </authorList>
    </citation>
    <scope>NUCLEOTIDE SEQUENCE [LARGE SCALE GENOMIC DNA]</scope>
    <source>
        <strain evidence="10">TK-2024</strain>
        <tissue evidence="10">Old leaves</tissue>
    </source>
</reference>
<dbReference type="SMART" id="SM00856">
    <property type="entry name" value="PMEI"/>
    <property type="match status" value="1"/>
</dbReference>
<keyword evidence="6" id="KW-0539">Nucleus</keyword>
<organism evidence="10 11">
    <name type="scientific">Hibiscus sabdariffa</name>
    <name type="common">roselle</name>
    <dbReference type="NCBI Taxonomy" id="183260"/>
    <lineage>
        <taxon>Eukaryota</taxon>
        <taxon>Viridiplantae</taxon>
        <taxon>Streptophyta</taxon>
        <taxon>Embryophyta</taxon>
        <taxon>Tracheophyta</taxon>
        <taxon>Spermatophyta</taxon>
        <taxon>Magnoliopsida</taxon>
        <taxon>eudicotyledons</taxon>
        <taxon>Gunneridae</taxon>
        <taxon>Pentapetalae</taxon>
        <taxon>rosids</taxon>
        <taxon>malvids</taxon>
        <taxon>Malvales</taxon>
        <taxon>Malvaceae</taxon>
        <taxon>Malvoideae</taxon>
        <taxon>Hibiscus</taxon>
    </lineage>
</organism>
<gene>
    <name evidence="10" type="ORF">V6N11_083495</name>
</gene>
<dbReference type="Proteomes" id="UP001396334">
    <property type="component" value="Unassembled WGS sequence"/>
</dbReference>
<dbReference type="Pfam" id="PF14379">
    <property type="entry name" value="Myb_CC_LHEQLE"/>
    <property type="match status" value="1"/>
</dbReference>
<feature type="region of interest" description="Disordered" evidence="7">
    <location>
        <begin position="394"/>
        <end position="486"/>
    </location>
</feature>
<comment type="similarity">
    <text evidence="2">Belongs to the MYB-CC family.</text>
</comment>
<dbReference type="CDD" id="cd14859">
    <property type="entry name" value="PMEI_like"/>
    <property type="match status" value="1"/>
</dbReference>
<dbReference type="Pfam" id="PF04043">
    <property type="entry name" value="PMEI"/>
    <property type="match status" value="1"/>
</dbReference>
<dbReference type="NCBIfam" id="TIGR01614">
    <property type="entry name" value="PME_inhib"/>
    <property type="match status" value="1"/>
</dbReference>
<protein>
    <recommendedName>
        <fullName evidence="9">HTH myb-type domain-containing protein</fullName>
    </recommendedName>
</protein>
<keyword evidence="8" id="KW-0732">Signal</keyword>
<keyword evidence="4" id="KW-0175">Coiled coil</keyword>
<feature type="region of interest" description="Disordered" evidence="7">
    <location>
        <begin position="521"/>
        <end position="544"/>
    </location>
</feature>
<dbReference type="Pfam" id="PF00249">
    <property type="entry name" value="Myb_DNA-binding"/>
    <property type="match status" value="1"/>
</dbReference>
<dbReference type="InterPro" id="IPR025756">
    <property type="entry name" value="Myb_CC_LHEQLE"/>
</dbReference>
<dbReference type="EMBL" id="JBBPBN010000036">
    <property type="protein sequence ID" value="KAK9001718.1"/>
    <property type="molecule type" value="Genomic_DNA"/>
</dbReference>
<feature type="compositionally biased region" description="Basic and acidic residues" evidence="7">
    <location>
        <begin position="431"/>
        <end position="458"/>
    </location>
</feature>
<keyword evidence="5" id="KW-0804">Transcription</keyword>
<evidence type="ECO:0000256" key="6">
    <source>
        <dbReference type="ARBA" id="ARBA00023242"/>
    </source>
</evidence>
<evidence type="ECO:0000256" key="3">
    <source>
        <dbReference type="ARBA" id="ARBA00023015"/>
    </source>
</evidence>
<evidence type="ECO:0000313" key="11">
    <source>
        <dbReference type="Proteomes" id="UP001396334"/>
    </source>
</evidence>
<dbReference type="NCBIfam" id="TIGR01557">
    <property type="entry name" value="myb_SHAQKYF"/>
    <property type="match status" value="1"/>
</dbReference>
<dbReference type="PANTHER" id="PTHR31499">
    <property type="entry name" value="MYB FAMILY TRANSCRIPTION FACTOR PHL11"/>
    <property type="match status" value="1"/>
</dbReference>
<evidence type="ECO:0000256" key="5">
    <source>
        <dbReference type="ARBA" id="ARBA00023163"/>
    </source>
</evidence>
<comment type="subcellular location">
    <subcellularLocation>
        <location evidence="1">Nucleus</location>
    </subcellularLocation>
</comment>